<name>X1HP74_9ZZZZ</name>
<gene>
    <name evidence="1" type="ORF">S03H2_12582</name>
</gene>
<dbReference type="Gene3D" id="3.40.50.10320">
    <property type="entry name" value="LmbE-like"/>
    <property type="match status" value="1"/>
</dbReference>
<sequence>MKYLGPTEYQIYDFRGDSLPDHRYEIRAILEELKKDLDPDIVFTHSRKSLHQSHVALSEEVERIMRNISVLTHEGIKGGPHLVPNFFIELSQEEVEEKLKLLSFIESESKKYDLQQDLIKSVARVLGGRIGVEYAEGFEVVRFKA</sequence>
<proteinExistence type="predicted"/>
<dbReference type="InterPro" id="IPR024078">
    <property type="entry name" value="LmbE-like_dom_sf"/>
</dbReference>
<accession>X1HP74</accession>
<dbReference type="EMBL" id="BARU01006397">
    <property type="protein sequence ID" value="GAH47083.1"/>
    <property type="molecule type" value="Genomic_DNA"/>
</dbReference>
<evidence type="ECO:0000313" key="1">
    <source>
        <dbReference type="EMBL" id="GAH47083.1"/>
    </source>
</evidence>
<organism evidence="1">
    <name type="scientific">marine sediment metagenome</name>
    <dbReference type="NCBI Taxonomy" id="412755"/>
    <lineage>
        <taxon>unclassified sequences</taxon>
        <taxon>metagenomes</taxon>
        <taxon>ecological metagenomes</taxon>
    </lineage>
</organism>
<dbReference type="SUPFAM" id="SSF102588">
    <property type="entry name" value="LmbE-like"/>
    <property type="match status" value="1"/>
</dbReference>
<dbReference type="AlphaFoldDB" id="X1HP74"/>
<protein>
    <submittedName>
        <fullName evidence="1">Uncharacterized protein</fullName>
    </submittedName>
</protein>
<comment type="caution">
    <text evidence="1">The sequence shown here is derived from an EMBL/GenBank/DDBJ whole genome shotgun (WGS) entry which is preliminary data.</text>
</comment>
<reference evidence="1" key="1">
    <citation type="journal article" date="2014" name="Front. Microbiol.">
        <title>High frequency of phylogenetically diverse reductive dehalogenase-homologous genes in deep subseafloor sedimentary metagenomes.</title>
        <authorList>
            <person name="Kawai M."/>
            <person name="Futagami T."/>
            <person name="Toyoda A."/>
            <person name="Takaki Y."/>
            <person name="Nishi S."/>
            <person name="Hori S."/>
            <person name="Arai W."/>
            <person name="Tsubouchi T."/>
            <person name="Morono Y."/>
            <person name="Uchiyama I."/>
            <person name="Ito T."/>
            <person name="Fujiyama A."/>
            <person name="Inagaki F."/>
            <person name="Takami H."/>
        </authorList>
    </citation>
    <scope>NUCLEOTIDE SEQUENCE</scope>
    <source>
        <strain evidence="1">Expedition CK06-06</strain>
    </source>
</reference>